<evidence type="ECO:0000259" key="2">
    <source>
        <dbReference type="Pfam" id="PF10756"/>
    </source>
</evidence>
<reference evidence="3 4" key="1">
    <citation type="submission" date="2024-09" db="EMBL/GenBank/DDBJ databases">
        <authorList>
            <person name="Sun Q."/>
            <person name="Mori K."/>
        </authorList>
    </citation>
    <scope>NUCLEOTIDE SEQUENCE [LARGE SCALE GENOMIC DNA]</scope>
    <source>
        <strain evidence="3 4">TBRC 7907</strain>
    </source>
</reference>
<keyword evidence="1" id="KW-1133">Transmembrane helix</keyword>
<sequence length="163" mass="17819">MTSETEAVATPTELVIRPRKVRRVAPVLAVALVAVFVVVGVLLGDTPTGAYFRVADQIAMAGIGLALAAAAMLFTRPRLRADAEGVEVRNIVVTHRFPWALVQEVNFPDGSSWARLELPEDEYVSVMAIQSTDSEHAVKAMRELRAMHARYGTPAPRPKQDEQ</sequence>
<protein>
    <submittedName>
        <fullName evidence="3">PH domain-containing protein</fullName>
    </submittedName>
</protein>
<comment type="caution">
    <text evidence="3">The sequence shown here is derived from an EMBL/GenBank/DDBJ whole genome shotgun (WGS) entry which is preliminary data.</text>
</comment>
<feature type="transmembrane region" description="Helical" evidence="1">
    <location>
        <begin position="50"/>
        <end position="74"/>
    </location>
</feature>
<feature type="transmembrane region" description="Helical" evidence="1">
    <location>
        <begin position="24"/>
        <end position="44"/>
    </location>
</feature>
<keyword evidence="1" id="KW-0812">Transmembrane</keyword>
<keyword evidence="1" id="KW-0472">Membrane</keyword>
<proteinExistence type="predicted"/>
<name>A0ABV5ZRL8_9PSEU</name>
<evidence type="ECO:0000313" key="4">
    <source>
        <dbReference type="Proteomes" id="UP001589693"/>
    </source>
</evidence>
<dbReference type="InterPro" id="IPR019692">
    <property type="entry name" value="CFP-6_PH"/>
</dbReference>
<dbReference type="Pfam" id="PF10756">
    <property type="entry name" value="bPH_6"/>
    <property type="match status" value="1"/>
</dbReference>
<keyword evidence="4" id="KW-1185">Reference proteome</keyword>
<accession>A0ABV5ZRL8</accession>
<dbReference type="EMBL" id="JBHLZU010000002">
    <property type="protein sequence ID" value="MFB9903060.1"/>
    <property type="molecule type" value="Genomic_DNA"/>
</dbReference>
<evidence type="ECO:0000313" key="3">
    <source>
        <dbReference type="EMBL" id="MFB9903060.1"/>
    </source>
</evidence>
<feature type="domain" description="Low molecular weight protein antigen 6 PH" evidence="2">
    <location>
        <begin position="76"/>
        <end position="145"/>
    </location>
</feature>
<evidence type="ECO:0000256" key="1">
    <source>
        <dbReference type="SAM" id="Phobius"/>
    </source>
</evidence>
<dbReference type="RefSeq" id="WP_377850218.1">
    <property type="nucleotide sequence ID" value="NZ_JBHLZU010000002.1"/>
</dbReference>
<dbReference type="Proteomes" id="UP001589693">
    <property type="component" value="Unassembled WGS sequence"/>
</dbReference>
<organism evidence="3 4">
    <name type="scientific">Allokutzneria oryzae</name>
    <dbReference type="NCBI Taxonomy" id="1378989"/>
    <lineage>
        <taxon>Bacteria</taxon>
        <taxon>Bacillati</taxon>
        <taxon>Actinomycetota</taxon>
        <taxon>Actinomycetes</taxon>
        <taxon>Pseudonocardiales</taxon>
        <taxon>Pseudonocardiaceae</taxon>
        <taxon>Allokutzneria</taxon>
    </lineage>
</organism>
<gene>
    <name evidence="3" type="ORF">ACFFQA_03835</name>
</gene>